<gene>
    <name evidence="1" type="ORF">PC115_g8546</name>
</gene>
<comment type="caution">
    <text evidence="1">The sequence shown here is derived from an EMBL/GenBank/DDBJ whole genome shotgun (WGS) entry which is preliminary data.</text>
</comment>
<proteinExistence type="predicted"/>
<reference evidence="1" key="1">
    <citation type="submission" date="2018-10" db="EMBL/GenBank/DDBJ databases">
        <title>Effector identification in a new, highly contiguous assembly of the strawberry crown rot pathogen Phytophthora cactorum.</title>
        <authorList>
            <person name="Armitage A.D."/>
            <person name="Nellist C.F."/>
            <person name="Bates H."/>
            <person name="Vickerstaff R.J."/>
            <person name="Harrison R.J."/>
        </authorList>
    </citation>
    <scope>NUCLEOTIDE SEQUENCE</scope>
    <source>
        <strain evidence="1">4032</strain>
    </source>
</reference>
<dbReference type="AlphaFoldDB" id="A0A8T1CMC6"/>
<accession>A0A8T1CMC6</accession>
<organism evidence="1 2">
    <name type="scientific">Phytophthora cactorum</name>
    <dbReference type="NCBI Taxonomy" id="29920"/>
    <lineage>
        <taxon>Eukaryota</taxon>
        <taxon>Sar</taxon>
        <taxon>Stramenopiles</taxon>
        <taxon>Oomycota</taxon>
        <taxon>Peronosporomycetes</taxon>
        <taxon>Peronosporales</taxon>
        <taxon>Peronosporaceae</taxon>
        <taxon>Phytophthora</taxon>
    </lineage>
</organism>
<evidence type="ECO:0000313" key="2">
    <source>
        <dbReference type="Proteomes" id="UP000774804"/>
    </source>
</evidence>
<dbReference type="Proteomes" id="UP000774804">
    <property type="component" value="Unassembled WGS sequence"/>
</dbReference>
<protein>
    <submittedName>
        <fullName evidence="1">Uncharacterized protein</fullName>
    </submittedName>
</protein>
<evidence type="ECO:0000313" key="1">
    <source>
        <dbReference type="EMBL" id="KAG2924665.1"/>
    </source>
</evidence>
<name>A0A8T1CMC6_9STRA</name>
<sequence length="185" mass="20212">MQTTPCKRMFPQFQNKKRSSANVEDLRGLSLVELLETDDDHTSLQEPSSSANPSSPGAQAYVNRLLVGVKENAKLQSIRLTPGLTSHSFCRGGAMHAYNGTVAENWVIERGGWQLGRINKAFGYMLGTTQADQQVSRVVSGWKPKVGARLPSLAALDTPVLGRALLCSSRSRWNLLTKPLTSTKT</sequence>
<dbReference type="VEuPathDB" id="FungiDB:PC110_g13608"/>
<dbReference type="EMBL" id="RCMI01000222">
    <property type="protein sequence ID" value="KAG2924665.1"/>
    <property type="molecule type" value="Genomic_DNA"/>
</dbReference>